<dbReference type="GO" id="GO:0005886">
    <property type="term" value="C:plasma membrane"/>
    <property type="evidence" value="ECO:0007669"/>
    <property type="project" value="UniProtKB-SubCell"/>
</dbReference>
<gene>
    <name evidence="7" type="ORF">H6P80_13895</name>
</gene>
<comment type="subcellular location">
    <subcellularLocation>
        <location evidence="1">Cell membrane</location>
        <topology evidence="1">Multi-pass membrane protein</topology>
    </subcellularLocation>
</comment>
<evidence type="ECO:0000256" key="6">
    <source>
        <dbReference type="SAM" id="Phobius"/>
    </source>
</evidence>
<keyword evidence="4 6" id="KW-1133">Transmembrane helix</keyword>
<name>A0A842I0G6_9SPHN</name>
<sequence length="264" mass="29062">MALLALFPFIIVLAALAQVFGQTEQGLQAVSVFLENVPPSVASTLEDPIASVLSARTGNLLWVGALIGLWTTASFIETIREVLRRAYGTPFGRPFYEYRIFSIGLIILSVALALLAFGLQFALTGVEQFIYGVVPALEDYRIFIVFSRIVPALGIYTGFYLVFWSLTPRQYRSRRFPKWPGALLVTIWWLGTTALMPVVLANLISYDLTYGSLAGVMLALIFFYIIGYGVVVGAHLNAALAEPAESELKKAAEQAEQEITIEEP</sequence>
<organism evidence="7 8">
    <name type="scientific">Parasphingopyxis marina</name>
    <dbReference type="NCBI Taxonomy" id="2761622"/>
    <lineage>
        <taxon>Bacteria</taxon>
        <taxon>Pseudomonadati</taxon>
        <taxon>Pseudomonadota</taxon>
        <taxon>Alphaproteobacteria</taxon>
        <taxon>Sphingomonadales</taxon>
        <taxon>Sphingomonadaceae</taxon>
        <taxon>Parasphingopyxis</taxon>
    </lineage>
</organism>
<evidence type="ECO:0000256" key="3">
    <source>
        <dbReference type="ARBA" id="ARBA00022692"/>
    </source>
</evidence>
<keyword evidence="3 6" id="KW-0812">Transmembrane</keyword>
<dbReference type="AlphaFoldDB" id="A0A842I0G6"/>
<dbReference type="PANTHER" id="PTHR30213:SF0">
    <property type="entry name" value="UPF0761 MEMBRANE PROTEIN YIHY"/>
    <property type="match status" value="1"/>
</dbReference>
<evidence type="ECO:0000256" key="4">
    <source>
        <dbReference type="ARBA" id="ARBA00022989"/>
    </source>
</evidence>
<dbReference type="PANTHER" id="PTHR30213">
    <property type="entry name" value="INNER MEMBRANE PROTEIN YHJD"/>
    <property type="match status" value="1"/>
</dbReference>
<dbReference type="PIRSF" id="PIRSF035875">
    <property type="entry name" value="RNase_BN"/>
    <property type="match status" value="1"/>
</dbReference>
<dbReference type="EMBL" id="JACJVJ010000002">
    <property type="protein sequence ID" value="MBC2778712.1"/>
    <property type="molecule type" value="Genomic_DNA"/>
</dbReference>
<comment type="caution">
    <text evidence="7">The sequence shown here is derived from an EMBL/GenBank/DDBJ whole genome shotgun (WGS) entry which is preliminary data.</text>
</comment>
<keyword evidence="2" id="KW-1003">Cell membrane</keyword>
<feature type="transmembrane region" description="Helical" evidence="6">
    <location>
        <begin position="60"/>
        <end position="79"/>
    </location>
</feature>
<keyword evidence="8" id="KW-1185">Reference proteome</keyword>
<protein>
    <submittedName>
        <fullName evidence="7">YihY/virulence factor BrkB family protein</fullName>
    </submittedName>
</protein>
<dbReference type="Proteomes" id="UP000564378">
    <property type="component" value="Unassembled WGS sequence"/>
</dbReference>
<keyword evidence="5 6" id="KW-0472">Membrane</keyword>
<evidence type="ECO:0000256" key="1">
    <source>
        <dbReference type="ARBA" id="ARBA00004651"/>
    </source>
</evidence>
<feature type="transmembrane region" description="Helical" evidence="6">
    <location>
        <begin position="183"/>
        <end position="204"/>
    </location>
</feature>
<feature type="transmembrane region" description="Helical" evidence="6">
    <location>
        <begin position="142"/>
        <end position="163"/>
    </location>
</feature>
<dbReference type="Pfam" id="PF03631">
    <property type="entry name" value="Virul_fac_BrkB"/>
    <property type="match status" value="1"/>
</dbReference>
<dbReference type="InterPro" id="IPR017039">
    <property type="entry name" value="Virul_fac_BrkB"/>
</dbReference>
<evidence type="ECO:0000256" key="2">
    <source>
        <dbReference type="ARBA" id="ARBA00022475"/>
    </source>
</evidence>
<feature type="transmembrane region" description="Helical" evidence="6">
    <location>
        <begin position="100"/>
        <end position="122"/>
    </location>
</feature>
<proteinExistence type="predicted"/>
<feature type="transmembrane region" description="Helical" evidence="6">
    <location>
        <begin position="216"/>
        <end position="240"/>
    </location>
</feature>
<accession>A0A842I0G6</accession>
<reference evidence="7 8" key="1">
    <citation type="submission" date="2020-08" db="EMBL/GenBank/DDBJ databases">
        <title>Draft genome sequence of Parasphingopyxis sp. GrpM-11.</title>
        <authorList>
            <person name="Oh J."/>
            <person name="Roh D.-H."/>
        </authorList>
    </citation>
    <scope>NUCLEOTIDE SEQUENCE [LARGE SCALE GENOMIC DNA]</scope>
    <source>
        <strain evidence="7 8">GrpM-11</strain>
    </source>
</reference>
<evidence type="ECO:0000313" key="8">
    <source>
        <dbReference type="Proteomes" id="UP000564378"/>
    </source>
</evidence>
<evidence type="ECO:0000313" key="7">
    <source>
        <dbReference type="EMBL" id="MBC2778712.1"/>
    </source>
</evidence>
<evidence type="ECO:0000256" key="5">
    <source>
        <dbReference type="ARBA" id="ARBA00023136"/>
    </source>
</evidence>